<keyword evidence="3" id="KW-1185">Reference proteome</keyword>
<dbReference type="RefSeq" id="WP_092872524.1">
    <property type="nucleotide sequence ID" value="NZ_FOJY01000010.1"/>
</dbReference>
<dbReference type="InterPro" id="IPR055259">
    <property type="entry name" value="YkvP/CgeB_Glyco_trans-like"/>
</dbReference>
<reference evidence="2 3" key="1">
    <citation type="submission" date="2016-10" db="EMBL/GenBank/DDBJ databases">
        <authorList>
            <person name="de Groot N.N."/>
        </authorList>
    </citation>
    <scope>NUCLEOTIDE SEQUENCE [LARGE SCALE GENOMIC DNA]</scope>
    <source>
        <strain evidence="2 3">DSM 5522</strain>
    </source>
</reference>
<dbReference type="Pfam" id="PF13524">
    <property type="entry name" value="Glyco_trans_1_2"/>
    <property type="match status" value="1"/>
</dbReference>
<evidence type="ECO:0000259" key="1">
    <source>
        <dbReference type="Pfam" id="PF13524"/>
    </source>
</evidence>
<dbReference type="GO" id="GO:0016740">
    <property type="term" value="F:transferase activity"/>
    <property type="evidence" value="ECO:0007669"/>
    <property type="project" value="UniProtKB-KW"/>
</dbReference>
<accession>A0A1I0YJW1</accession>
<proteinExistence type="predicted"/>
<dbReference type="STRING" id="1120918.SAMN05216249_11073"/>
<dbReference type="AlphaFoldDB" id="A0A1I0YJW1"/>
<dbReference type="EMBL" id="FOJY01000010">
    <property type="protein sequence ID" value="SFB13669.1"/>
    <property type="molecule type" value="Genomic_DNA"/>
</dbReference>
<evidence type="ECO:0000313" key="2">
    <source>
        <dbReference type="EMBL" id="SFB13669.1"/>
    </source>
</evidence>
<dbReference type="OrthoDB" id="7019976at2"/>
<dbReference type="Proteomes" id="UP000198838">
    <property type="component" value="Unassembled WGS sequence"/>
</dbReference>
<organism evidence="2 3">
    <name type="scientific">Acetitomaculum ruminis DSM 5522</name>
    <dbReference type="NCBI Taxonomy" id="1120918"/>
    <lineage>
        <taxon>Bacteria</taxon>
        <taxon>Bacillati</taxon>
        <taxon>Bacillota</taxon>
        <taxon>Clostridia</taxon>
        <taxon>Lachnospirales</taxon>
        <taxon>Lachnospiraceae</taxon>
        <taxon>Acetitomaculum</taxon>
    </lineage>
</organism>
<gene>
    <name evidence="2" type="ORF">SAMN05216249_11073</name>
</gene>
<sequence>MKCLYFREDTRLSKHIEELIKKELPDSDSYILPREVRHESFNVLRERQRKEIAERLVQRDFDFVFSVGYFHELSSFCQMIGCIYISWIVELPNLDMFRNSITNKCNCIFVADSFWVDWLKQRGVEQAYFMPAAAYKAERSLNFAEYEVSFIGWYPKMKTTSPFYQLLKVSLPCKGYLDGLVHTQRVIHGREIVSNSIIPQVREELLKYDPIRVPPDVILNIDEIYTWFEIFPQVIRQEQELFFRDFPGTVSVFNGQQAEEKIKYPVYPYPKDEEIGDIIASTDINMHLPNRYYIHGMDPLFFEILSRGGFMITPKIKDMEEYFEDEKDLFVLDRVTGIRDIMDKIKKDYDYDKKDALGDRVYQKIKEGHTYDIRIKQLIKMI</sequence>
<keyword evidence="2" id="KW-0808">Transferase</keyword>
<protein>
    <submittedName>
        <fullName evidence="2">Glycosyl transferases group 1</fullName>
    </submittedName>
</protein>
<name>A0A1I0YJW1_9FIRM</name>
<feature type="domain" description="Spore protein YkvP/CgeB glycosyl transferase-like" evidence="1">
    <location>
        <begin position="272"/>
        <end position="379"/>
    </location>
</feature>
<evidence type="ECO:0000313" key="3">
    <source>
        <dbReference type="Proteomes" id="UP000198838"/>
    </source>
</evidence>